<feature type="domain" description="RING-type" evidence="3">
    <location>
        <begin position="175"/>
        <end position="217"/>
    </location>
</feature>
<dbReference type="Pfam" id="PF13639">
    <property type="entry name" value="zf-RING_2"/>
    <property type="match status" value="1"/>
</dbReference>
<keyword evidence="1" id="KW-0479">Metal-binding</keyword>
<evidence type="ECO:0000313" key="5">
    <source>
        <dbReference type="Proteomes" id="UP001497453"/>
    </source>
</evidence>
<name>A0ABP1CX33_9APHY</name>
<dbReference type="SMART" id="SM00184">
    <property type="entry name" value="RING"/>
    <property type="match status" value="1"/>
</dbReference>
<evidence type="ECO:0000256" key="1">
    <source>
        <dbReference type="PROSITE-ProRule" id="PRU00175"/>
    </source>
</evidence>
<feature type="compositionally biased region" description="Basic and acidic residues" evidence="2">
    <location>
        <begin position="349"/>
        <end position="366"/>
    </location>
</feature>
<accession>A0ABP1CX33</accession>
<sequence>MAPRTRAAAEPSYTSTQKGKQREDPGASHSESTIDHDVLGDMEDYLSRVMNGFRKLKQEVIELQTKNLELTEDLEKTREAETQPKRGKRGGPTVVGLQKEIRSLKTQVSQLQKSQKKDKKKILQLQVKEAKKDAAELEENEDLSMVGDTAYPMRKLLRRFSDLMAANSIDGTEECPICMEKLEVDKTASLPCHHVLCDDCFKQISPNKEEVKCPVCRNEHPRDEVEMIRYTASSQWDALLKIAAKFASMDHRGVEDTSEEEDEEKFVNDDSSELTSQLSQPTSPDPLATSPEPEVEALHAPSTPEAKPDPEDIVLAQTPRKRRAVTTPVTSSEPEGPGDDEPASGSSVKLEKVEDRNGLKTPEPEGHTSLSFALSPISEKKKRLQALADRRSKKRKIG</sequence>
<dbReference type="Gene3D" id="3.30.40.10">
    <property type="entry name" value="Zinc/RING finger domain, C3HC4 (zinc finger)"/>
    <property type="match status" value="1"/>
</dbReference>
<dbReference type="Proteomes" id="UP001497453">
    <property type="component" value="Chromosome 2"/>
</dbReference>
<keyword evidence="5" id="KW-1185">Reference proteome</keyword>
<dbReference type="CDD" id="cd16449">
    <property type="entry name" value="RING-HC"/>
    <property type="match status" value="1"/>
</dbReference>
<dbReference type="InterPro" id="IPR001841">
    <property type="entry name" value="Znf_RING"/>
</dbReference>
<keyword evidence="1" id="KW-0862">Zinc</keyword>
<dbReference type="InterPro" id="IPR013083">
    <property type="entry name" value="Znf_RING/FYVE/PHD"/>
</dbReference>
<feature type="region of interest" description="Disordered" evidence="2">
    <location>
        <begin position="74"/>
        <end position="95"/>
    </location>
</feature>
<feature type="region of interest" description="Disordered" evidence="2">
    <location>
        <begin position="252"/>
        <end position="398"/>
    </location>
</feature>
<protein>
    <recommendedName>
        <fullName evidence="3">RING-type domain-containing protein</fullName>
    </recommendedName>
</protein>
<feature type="compositionally biased region" description="Polar residues" evidence="2">
    <location>
        <begin position="273"/>
        <end position="282"/>
    </location>
</feature>
<organism evidence="4 5">
    <name type="scientific">Somion occarium</name>
    <dbReference type="NCBI Taxonomy" id="3059160"/>
    <lineage>
        <taxon>Eukaryota</taxon>
        <taxon>Fungi</taxon>
        <taxon>Dikarya</taxon>
        <taxon>Basidiomycota</taxon>
        <taxon>Agaricomycotina</taxon>
        <taxon>Agaricomycetes</taxon>
        <taxon>Polyporales</taxon>
        <taxon>Cerrenaceae</taxon>
        <taxon>Somion</taxon>
    </lineage>
</organism>
<feature type="region of interest" description="Disordered" evidence="2">
    <location>
        <begin position="1"/>
        <end position="39"/>
    </location>
</feature>
<proteinExistence type="predicted"/>
<dbReference type="PROSITE" id="PS50089">
    <property type="entry name" value="ZF_RING_2"/>
    <property type="match status" value="1"/>
</dbReference>
<keyword evidence="1" id="KW-0863">Zinc-finger</keyword>
<gene>
    <name evidence="4" type="ORF">GFSPODELE1_LOCUS3054</name>
</gene>
<dbReference type="SUPFAM" id="SSF57850">
    <property type="entry name" value="RING/U-box"/>
    <property type="match status" value="1"/>
</dbReference>
<evidence type="ECO:0000313" key="4">
    <source>
        <dbReference type="EMBL" id="CAL1700226.1"/>
    </source>
</evidence>
<dbReference type="EMBL" id="OZ037945">
    <property type="protein sequence ID" value="CAL1700226.1"/>
    <property type="molecule type" value="Genomic_DNA"/>
</dbReference>
<evidence type="ECO:0000256" key="2">
    <source>
        <dbReference type="SAM" id="MobiDB-lite"/>
    </source>
</evidence>
<evidence type="ECO:0000259" key="3">
    <source>
        <dbReference type="PROSITE" id="PS50089"/>
    </source>
</evidence>
<feature type="compositionally biased region" description="Basic and acidic residues" evidence="2">
    <location>
        <begin position="20"/>
        <end position="39"/>
    </location>
</feature>
<reference evidence="5" key="1">
    <citation type="submission" date="2024-04" db="EMBL/GenBank/DDBJ databases">
        <authorList>
            <person name="Shaw F."/>
            <person name="Minotto A."/>
        </authorList>
    </citation>
    <scope>NUCLEOTIDE SEQUENCE [LARGE SCALE GENOMIC DNA]</scope>
</reference>
<feature type="compositionally biased region" description="Basic and acidic residues" evidence="2">
    <location>
        <begin position="74"/>
        <end position="84"/>
    </location>
</feature>